<name>A0A0X7JXW9_9PSED</name>
<dbReference type="EMBL" id="LRMR01000037">
    <property type="protein sequence ID" value="KWU48297.1"/>
    <property type="molecule type" value="Genomic_DNA"/>
</dbReference>
<dbReference type="Proteomes" id="UP000067111">
    <property type="component" value="Unassembled WGS sequence"/>
</dbReference>
<protein>
    <submittedName>
        <fullName evidence="1">Uncharacterized protein</fullName>
    </submittedName>
</protein>
<organism evidence="1 2">
    <name type="scientific">Pseudomonas palleroniana</name>
    <dbReference type="NCBI Taxonomy" id="191390"/>
    <lineage>
        <taxon>Bacteria</taxon>
        <taxon>Pseudomonadati</taxon>
        <taxon>Pseudomonadota</taxon>
        <taxon>Gammaproteobacteria</taxon>
        <taxon>Pseudomonadales</taxon>
        <taxon>Pseudomonadaceae</taxon>
        <taxon>Pseudomonas</taxon>
    </lineage>
</organism>
<comment type="caution">
    <text evidence="1">The sequence shown here is derived from an EMBL/GenBank/DDBJ whole genome shotgun (WGS) entry which is preliminary data.</text>
</comment>
<gene>
    <name evidence="1" type="ORF">AWV77_25525</name>
</gene>
<reference evidence="2" key="1">
    <citation type="submission" date="2016-01" db="EMBL/GenBank/DDBJ databases">
        <authorList>
            <person name="Gamez R.M."/>
            <person name="Rodriguez F."/>
            <person name="Bernal J.F."/>
            <person name="Agarwala R."/>
            <person name="Landsman D."/>
            <person name="Marino-Ramirez L."/>
        </authorList>
    </citation>
    <scope>NUCLEOTIDE SEQUENCE [LARGE SCALE GENOMIC DNA]</scope>
    <source>
        <strain evidence="2">Ps006</strain>
    </source>
</reference>
<evidence type="ECO:0000313" key="2">
    <source>
        <dbReference type="Proteomes" id="UP000067111"/>
    </source>
</evidence>
<evidence type="ECO:0000313" key="1">
    <source>
        <dbReference type="EMBL" id="KWU48297.1"/>
    </source>
</evidence>
<proteinExistence type="predicted"/>
<accession>A0A0X7JXW9</accession>
<sequence>MGLILRLGGVYETRGDSLARATLSSCRSVQRLITMHHLIFMKHKVTDLMSAGEPDHIHWEFGGNCYASNRAIH</sequence>
<dbReference type="AlphaFoldDB" id="A0A0X7JXW9"/>